<feature type="transmembrane region" description="Helical" evidence="6">
    <location>
        <begin position="712"/>
        <end position="734"/>
    </location>
</feature>
<dbReference type="EMBL" id="JAAFZH010000024">
    <property type="protein sequence ID" value="NDU99115.1"/>
    <property type="molecule type" value="Genomic_DNA"/>
</dbReference>
<dbReference type="Pfam" id="PF02687">
    <property type="entry name" value="FtsX"/>
    <property type="match status" value="2"/>
</dbReference>
<keyword evidence="3 6" id="KW-0812">Transmembrane</keyword>
<feature type="transmembrane region" description="Helical" evidence="6">
    <location>
        <begin position="375"/>
        <end position="395"/>
    </location>
</feature>
<dbReference type="InterPro" id="IPR025857">
    <property type="entry name" value="MacB_PCD"/>
</dbReference>
<dbReference type="InterPro" id="IPR050250">
    <property type="entry name" value="Macrolide_Exporter_MacB"/>
</dbReference>
<keyword evidence="10" id="KW-1185">Reference proteome</keyword>
<keyword evidence="4 6" id="KW-1133">Transmembrane helix</keyword>
<evidence type="ECO:0000256" key="6">
    <source>
        <dbReference type="SAM" id="Phobius"/>
    </source>
</evidence>
<dbReference type="GO" id="GO:0022857">
    <property type="term" value="F:transmembrane transporter activity"/>
    <property type="evidence" value="ECO:0007669"/>
    <property type="project" value="TreeGrafter"/>
</dbReference>
<feature type="transmembrane region" description="Helical" evidence="6">
    <location>
        <begin position="287"/>
        <end position="306"/>
    </location>
</feature>
<evidence type="ECO:0000259" key="8">
    <source>
        <dbReference type="Pfam" id="PF12704"/>
    </source>
</evidence>
<feature type="domain" description="ABC3 transporter permease C-terminal" evidence="7">
    <location>
        <begin position="671"/>
        <end position="783"/>
    </location>
</feature>
<evidence type="ECO:0000313" key="10">
    <source>
        <dbReference type="Proteomes" id="UP000474175"/>
    </source>
</evidence>
<feature type="domain" description="MacB-like periplasmic core" evidence="8">
    <location>
        <begin position="435"/>
        <end position="636"/>
    </location>
</feature>
<keyword evidence="5 6" id="KW-0472">Membrane</keyword>
<dbReference type="AlphaFoldDB" id="A0A6L9LES3"/>
<comment type="caution">
    <text evidence="9">The sequence shown here is derived from an EMBL/GenBank/DDBJ whole genome shotgun (WGS) entry which is preliminary data.</text>
</comment>
<accession>A0A6L9LES3</accession>
<evidence type="ECO:0000256" key="2">
    <source>
        <dbReference type="ARBA" id="ARBA00022475"/>
    </source>
</evidence>
<feature type="transmembrane region" description="Helical" evidence="6">
    <location>
        <begin position="327"/>
        <end position="355"/>
    </location>
</feature>
<evidence type="ECO:0000256" key="5">
    <source>
        <dbReference type="ARBA" id="ARBA00023136"/>
    </source>
</evidence>
<dbReference type="PANTHER" id="PTHR30572">
    <property type="entry name" value="MEMBRANE COMPONENT OF TRANSPORTER-RELATED"/>
    <property type="match status" value="1"/>
</dbReference>
<feature type="transmembrane region" description="Helical" evidence="6">
    <location>
        <begin position="746"/>
        <end position="768"/>
    </location>
</feature>
<dbReference type="GO" id="GO:0005886">
    <property type="term" value="C:plasma membrane"/>
    <property type="evidence" value="ECO:0007669"/>
    <property type="project" value="UniProtKB-SubCell"/>
</dbReference>
<feature type="transmembrane region" description="Helical" evidence="6">
    <location>
        <begin position="426"/>
        <end position="446"/>
    </location>
</feature>
<sequence>MFYSFFRIAWRNLWKNKLFSFINVFGLASGLLVCLLAMIGIKGAFDYDSIHPHPERTYRILTDVVTQDNDNRSFATSPLPLADELKQKYPFVEEVTRVIRNNGDFSTGTKQLPVLYSVVDAGFFRIFGFRLEKGQPAVAPKTIVLTQETAQRFFGSANPIGKVLTHHDLGALTVTGVLRESTAKTHLHFDVLVSVATLSGPAWQQALADWRNYSQGYTYVMVKPGMATDALAKVLPELSNRATNGLRFASEKGYTLRSQPLTKLSPAREELMNATYEPTIGKLETELGVGLLTLLLAAFNYINLTLARSLSRAREVGIRKVAGALRWQLMAQFMAESVVLSLFGLSMAYGMLQLIKPMPFVQQWLIGGVEWESNVGVWFIFVTFSVLTGLLAGLLPAKVLTQFQPAQVLRSQTGLRVFRGITLRKSLIIAQFAISLFAMITLLSMARQQHYMGHTDYGFDRSNVFVIPLNGVSATRLQTEINQLAGVERVAATSALFGDHGDGWQTVRRDRSGGDSTQAHIFSMDANLTSVMGLSMIAGHNLPASASDSASRLVLINEEAVRSFHLGNAGAAIGQTIWLNDSTDVQIAGVLNDFKFTTLVWKISPLIMRYQPATFRYLTVKVASGNPEEVRSAIARIWKRVQPYEPFAGIWYDTFLNDRHSHTDDLAFLALLIGLALSIACLGLLGMVTYTMELRTKEVAVRKVMGARIDQVIWLLSWDFVKLLLIAGAIAIPLGYLASSLFLTTFAYHISVGASMLGLCFGALLLLGGLTIGFRTYRTAITNPADSLRTE</sequence>
<reference evidence="9 10" key="1">
    <citation type="submission" date="2020-02" db="EMBL/GenBank/DDBJ databases">
        <title>Draft genome sequence of two Spirosoma agri KCTC 52727 and Spirosoma terrae KCTC 52035.</title>
        <authorList>
            <person name="Rojas J."/>
            <person name="Ambika Manirajan B."/>
            <person name="Suarez C."/>
            <person name="Ratering S."/>
            <person name="Schnell S."/>
        </authorList>
    </citation>
    <scope>NUCLEOTIDE SEQUENCE [LARGE SCALE GENOMIC DNA]</scope>
    <source>
        <strain evidence="9 10">KCTC 52035</strain>
    </source>
</reference>
<dbReference type="InterPro" id="IPR003838">
    <property type="entry name" value="ABC3_permease_C"/>
</dbReference>
<protein>
    <submittedName>
        <fullName evidence="9">FtsX-like permease family protein</fullName>
    </submittedName>
</protein>
<feature type="transmembrane region" description="Helical" evidence="6">
    <location>
        <begin position="666"/>
        <end position="691"/>
    </location>
</feature>
<evidence type="ECO:0000256" key="4">
    <source>
        <dbReference type="ARBA" id="ARBA00022989"/>
    </source>
</evidence>
<evidence type="ECO:0000256" key="3">
    <source>
        <dbReference type="ARBA" id="ARBA00022692"/>
    </source>
</evidence>
<proteinExistence type="predicted"/>
<evidence type="ECO:0000259" key="7">
    <source>
        <dbReference type="Pfam" id="PF02687"/>
    </source>
</evidence>
<feature type="domain" description="ABC3 transporter permease C-terminal" evidence="7">
    <location>
        <begin position="289"/>
        <end position="404"/>
    </location>
</feature>
<comment type="subcellular location">
    <subcellularLocation>
        <location evidence="1">Cell membrane</location>
        <topology evidence="1">Multi-pass membrane protein</topology>
    </subcellularLocation>
</comment>
<dbReference type="Pfam" id="PF12704">
    <property type="entry name" value="MacB_PCD"/>
    <property type="match status" value="2"/>
</dbReference>
<name>A0A6L9LES3_9BACT</name>
<organism evidence="9 10">
    <name type="scientific">Spirosoma terrae</name>
    <dbReference type="NCBI Taxonomy" id="1968276"/>
    <lineage>
        <taxon>Bacteria</taxon>
        <taxon>Pseudomonadati</taxon>
        <taxon>Bacteroidota</taxon>
        <taxon>Cytophagia</taxon>
        <taxon>Cytophagales</taxon>
        <taxon>Cytophagaceae</taxon>
        <taxon>Spirosoma</taxon>
    </lineage>
</organism>
<evidence type="ECO:0000256" key="1">
    <source>
        <dbReference type="ARBA" id="ARBA00004651"/>
    </source>
</evidence>
<dbReference type="PANTHER" id="PTHR30572:SF18">
    <property type="entry name" value="ABC-TYPE MACROLIDE FAMILY EXPORT SYSTEM PERMEASE COMPONENT 2"/>
    <property type="match status" value="1"/>
</dbReference>
<gene>
    <name evidence="9" type="ORF">GK108_29830</name>
</gene>
<feature type="transmembrane region" description="Helical" evidence="6">
    <location>
        <begin position="21"/>
        <end position="41"/>
    </location>
</feature>
<evidence type="ECO:0000313" key="9">
    <source>
        <dbReference type="EMBL" id="NDU99115.1"/>
    </source>
</evidence>
<dbReference type="Proteomes" id="UP000474175">
    <property type="component" value="Unassembled WGS sequence"/>
</dbReference>
<keyword evidence="2" id="KW-1003">Cell membrane</keyword>
<feature type="domain" description="MacB-like periplasmic core" evidence="8">
    <location>
        <begin position="20"/>
        <end position="235"/>
    </location>
</feature>